<evidence type="ECO:0000256" key="1">
    <source>
        <dbReference type="SAM" id="SignalP"/>
    </source>
</evidence>
<name>A0A139AJB5_GONPJ</name>
<accession>A0A139AJB5</accession>
<dbReference type="AlphaFoldDB" id="A0A139AJB5"/>
<dbReference type="InterPro" id="IPR032675">
    <property type="entry name" value="LRR_dom_sf"/>
</dbReference>
<evidence type="ECO:0000313" key="2">
    <source>
        <dbReference type="EMBL" id="KXS16839.1"/>
    </source>
</evidence>
<keyword evidence="1" id="KW-0732">Signal</keyword>
<keyword evidence="3" id="KW-1185">Reference proteome</keyword>
<proteinExistence type="predicted"/>
<organism evidence="2 3">
    <name type="scientific">Gonapodya prolifera (strain JEL478)</name>
    <name type="common">Monoblepharis prolifera</name>
    <dbReference type="NCBI Taxonomy" id="1344416"/>
    <lineage>
        <taxon>Eukaryota</taxon>
        <taxon>Fungi</taxon>
        <taxon>Fungi incertae sedis</taxon>
        <taxon>Chytridiomycota</taxon>
        <taxon>Chytridiomycota incertae sedis</taxon>
        <taxon>Monoblepharidomycetes</taxon>
        <taxon>Monoblepharidales</taxon>
        <taxon>Gonapodyaceae</taxon>
        <taxon>Gonapodya</taxon>
    </lineage>
</organism>
<dbReference type="Gene3D" id="3.80.10.10">
    <property type="entry name" value="Ribonuclease Inhibitor"/>
    <property type="match status" value="1"/>
</dbReference>
<feature type="signal peptide" evidence="1">
    <location>
        <begin position="1"/>
        <end position="21"/>
    </location>
</feature>
<dbReference type="Proteomes" id="UP000070544">
    <property type="component" value="Unassembled WGS sequence"/>
</dbReference>
<dbReference type="SUPFAM" id="SSF52058">
    <property type="entry name" value="L domain-like"/>
    <property type="match status" value="1"/>
</dbReference>
<reference evidence="2 3" key="1">
    <citation type="journal article" date="2015" name="Genome Biol. Evol.">
        <title>Phylogenomic analyses indicate that early fungi evolved digesting cell walls of algal ancestors of land plants.</title>
        <authorList>
            <person name="Chang Y."/>
            <person name="Wang S."/>
            <person name="Sekimoto S."/>
            <person name="Aerts A.L."/>
            <person name="Choi C."/>
            <person name="Clum A."/>
            <person name="LaButti K.M."/>
            <person name="Lindquist E.A."/>
            <person name="Yee Ngan C."/>
            <person name="Ohm R.A."/>
            <person name="Salamov A.A."/>
            <person name="Grigoriev I.V."/>
            <person name="Spatafora J.W."/>
            <person name="Berbee M.L."/>
        </authorList>
    </citation>
    <scope>NUCLEOTIDE SEQUENCE [LARGE SCALE GENOMIC DNA]</scope>
    <source>
        <strain evidence="2 3">JEL478</strain>
    </source>
</reference>
<gene>
    <name evidence="2" type="ORF">M427DRAFT_30948</name>
</gene>
<feature type="chain" id="PRO_5007296252" description="L domain-like protein" evidence="1">
    <location>
        <begin position="22"/>
        <end position="229"/>
    </location>
</feature>
<evidence type="ECO:0008006" key="4">
    <source>
        <dbReference type="Google" id="ProtNLM"/>
    </source>
</evidence>
<sequence>MGTIVILLSLISVLYPHPAVAATIAEDCAPSETVLLLAGLQPDWPIGQCCTPSNTSASGGPRFFVFGCSNLNGTSSGNVSTPTTTTTTRLVNVSWSPASAYSRAISNLAISNVTEWRKFDLRRVGVTGTLPGINKLTKLQYLDLSSNPASRWSVENAIPPNVTLCNLSATRLFACSYATIPRTCSVEQCCGSDCAPVSATTSFLPNGFLKTFGPPPPAYRSGSSESDSG</sequence>
<dbReference type="EMBL" id="KQ965750">
    <property type="protein sequence ID" value="KXS16839.1"/>
    <property type="molecule type" value="Genomic_DNA"/>
</dbReference>
<evidence type="ECO:0000313" key="3">
    <source>
        <dbReference type="Proteomes" id="UP000070544"/>
    </source>
</evidence>
<protein>
    <recommendedName>
        <fullName evidence="4">L domain-like protein</fullName>
    </recommendedName>
</protein>